<dbReference type="FunFam" id="2.60.20.10:FF:000003">
    <property type="entry name" value="Crystallin gamma S"/>
    <property type="match status" value="1"/>
</dbReference>
<dbReference type="GO" id="GO:0005212">
    <property type="term" value="F:structural constituent of eye lens"/>
    <property type="evidence" value="ECO:0007669"/>
    <property type="project" value="UniProtKB-KW"/>
</dbReference>
<evidence type="ECO:0000259" key="5">
    <source>
        <dbReference type="PROSITE" id="PS50915"/>
    </source>
</evidence>
<dbReference type="SUPFAM" id="SSF49695">
    <property type="entry name" value="gamma-Crystallin-like"/>
    <property type="match status" value="1"/>
</dbReference>
<evidence type="ECO:0000256" key="2">
    <source>
        <dbReference type="ARBA" id="ARBA00009646"/>
    </source>
</evidence>
<dbReference type="GO" id="GO:0002088">
    <property type="term" value="P:lens development in camera-type eye"/>
    <property type="evidence" value="ECO:0007669"/>
    <property type="project" value="TreeGrafter"/>
</dbReference>
<feature type="domain" description="Beta/gamma crystallin 'Greek key'" evidence="5">
    <location>
        <begin position="138"/>
        <end position="180"/>
    </location>
</feature>
<dbReference type="FunFam" id="2.60.20.10:FF:000001">
    <property type="entry name" value="Crystallin gamma S"/>
    <property type="match status" value="1"/>
</dbReference>
<dbReference type="AlphaFoldDB" id="A0A672T801"/>
<dbReference type="InterPro" id="IPR011024">
    <property type="entry name" value="G_crystallin-like"/>
</dbReference>
<dbReference type="InParanoid" id="A0A672T801"/>
<comment type="similarity">
    <text evidence="2">Belongs to the beta/gamma-crystallin family.</text>
</comment>
<dbReference type="PROSITE" id="PS50915">
    <property type="entry name" value="CRYSTALLIN_BETA_GAMMA"/>
    <property type="match status" value="2"/>
</dbReference>
<evidence type="ECO:0000313" key="6">
    <source>
        <dbReference type="Ensembl" id="ENSSGRP00000110310.1"/>
    </source>
</evidence>
<gene>
    <name evidence="6" type="primary">crygm5</name>
</gene>
<dbReference type="Pfam" id="PF00030">
    <property type="entry name" value="Crystall"/>
    <property type="match status" value="2"/>
</dbReference>
<dbReference type="PANTHER" id="PTHR11818">
    <property type="entry name" value="BETA/GAMMA CRYSTALLIN"/>
    <property type="match status" value="1"/>
</dbReference>
<keyword evidence="7" id="KW-1185">Reference proteome</keyword>
<dbReference type="Ensembl" id="ENSSGRT00000117190.1">
    <property type="protein sequence ID" value="ENSSGRP00000110310.1"/>
    <property type="gene ID" value="ENSSGRG00000054281.1"/>
</dbReference>
<dbReference type="PANTHER" id="PTHR11818:SF98">
    <property type="entry name" value="CRYGM5 PROTEIN"/>
    <property type="match status" value="1"/>
</dbReference>
<accession>A0A672T801</accession>
<reference evidence="6" key="2">
    <citation type="submission" date="2025-09" db="UniProtKB">
        <authorList>
            <consortium name="Ensembl"/>
        </authorList>
    </citation>
    <scope>IDENTIFICATION</scope>
</reference>
<organism evidence="6 7">
    <name type="scientific">Sinocyclocheilus grahami</name>
    <name type="common">Dianchi golden-line fish</name>
    <name type="synonym">Barbus grahami</name>
    <dbReference type="NCBI Taxonomy" id="75366"/>
    <lineage>
        <taxon>Eukaryota</taxon>
        <taxon>Metazoa</taxon>
        <taxon>Chordata</taxon>
        <taxon>Craniata</taxon>
        <taxon>Vertebrata</taxon>
        <taxon>Euteleostomi</taxon>
        <taxon>Actinopterygii</taxon>
        <taxon>Neopterygii</taxon>
        <taxon>Teleostei</taxon>
        <taxon>Ostariophysi</taxon>
        <taxon>Cypriniformes</taxon>
        <taxon>Cyprinidae</taxon>
        <taxon>Cyprininae</taxon>
        <taxon>Sinocyclocheilus</taxon>
    </lineage>
</organism>
<dbReference type="InterPro" id="IPR050252">
    <property type="entry name" value="Beta/Gamma-Crystallin"/>
</dbReference>
<reference evidence="6" key="1">
    <citation type="submission" date="2025-08" db="UniProtKB">
        <authorList>
            <consortium name="Ensembl"/>
        </authorList>
    </citation>
    <scope>IDENTIFICATION</scope>
</reference>
<dbReference type="Gene3D" id="2.60.20.10">
    <property type="entry name" value="Crystallins"/>
    <property type="match status" value="2"/>
</dbReference>
<dbReference type="InterPro" id="IPR001064">
    <property type="entry name" value="Beta/gamma_crystallin"/>
</dbReference>
<dbReference type="SMART" id="SM00247">
    <property type="entry name" value="XTALbg"/>
    <property type="match status" value="2"/>
</dbReference>
<evidence type="ECO:0000256" key="4">
    <source>
        <dbReference type="ARBA" id="ARBA00022737"/>
    </source>
</evidence>
<name>A0A672T801_SINGR</name>
<sequence>MSFCHYTFQIIFYEDRNFHGRNYETSGDCPEVTSYLSHCCSCRVESGCFMVYECTNFIGHQMLVRRGDYPDNQRIMGASISDCIRSCRMIPMHKGTFRMRIFEGENFVGQKYELMDDCESIQERFNMADCQCCNVTHGHWLLYEQPNFEGRMIYIRPGEYSSFNNMGLGPVKIRSIRRIMESC</sequence>
<evidence type="ECO:0000313" key="7">
    <source>
        <dbReference type="Proteomes" id="UP000472262"/>
    </source>
</evidence>
<evidence type="ECO:0000256" key="1">
    <source>
        <dbReference type="ARBA" id="ARBA00003689"/>
    </source>
</evidence>
<dbReference type="GO" id="GO:0007601">
    <property type="term" value="P:visual perception"/>
    <property type="evidence" value="ECO:0007669"/>
    <property type="project" value="TreeGrafter"/>
</dbReference>
<dbReference type="Proteomes" id="UP000472262">
    <property type="component" value="Unassembled WGS sequence"/>
</dbReference>
<comment type="function">
    <text evidence="1">Crystallins are the dominant structural components of the vertebrate eye lens.</text>
</comment>
<keyword evidence="3" id="KW-0273">Eye lens protein</keyword>
<keyword evidence="4" id="KW-0677">Repeat</keyword>
<feature type="domain" description="Beta/gamma crystallin 'Greek key'" evidence="5">
    <location>
        <begin position="47"/>
        <end position="91"/>
    </location>
</feature>
<dbReference type="PRINTS" id="PR01367">
    <property type="entry name" value="BGCRYSTALLIN"/>
</dbReference>
<proteinExistence type="inferred from homology"/>
<evidence type="ECO:0000256" key="3">
    <source>
        <dbReference type="ARBA" id="ARBA00022613"/>
    </source>
</evidence>
<dbReference type="OMA" id="GEYSSFN"/>
<protein>
    <submittedName>
        <fullName evidence="6">Gamma-crystallin M3-like</fullName>
    </submittedName>
</protein>